<organism evidence="1 2">
    <name type="scientific">Danio rerio</name>
    <name type="common">Zebrafish</name>
    <name type="synonym">Brachydanio rerio</name>
    <dbReference type="NCBI Taxonomy" id="7955"/>
    <lineage>
        <taxon>Eukaryota</taxon>
        <taxon>Metazoa</taxon>
        <taxon>Chordata</taxon>
        <taxon>Craniata</taxon>
        <taxon>Vertebrata</taxon>
        <taxon>Euteleostomi</taxon>
        <taxon>Actinopterygii</taxon>
        <taxon>Neopterygii</taxon>
        <taxon>Teleostei</taxon>
        <taxon>Ostariophysi</taxon>
        <taxon>Cypriniformes</taxon>
        <taxon>Danionidae</taxon>
        <taxon>Danioninae</taxon>
        <taxon>Danio</taxon>
    </lineage>
</organism>
<evidence type="ECO:0000313" key="1">
    <source>
        <dbReference type="Proteomes" id="UP000000437"/>
    </source>
</evidence>
<name>A0AC58JHM1_DANRE</name>
<gene>
    <name evidence="2" type="primary">pho</name>
    <name evidence="2" type="synonym">fi26c04</name>
    <name evidence="2" type="synonym">hi43</name>
    <name evidence="2" type="synonym">wu:fi26c04</name>
    <name evidence="2" type="synonym">zgc:165381</name>
</gene>
<keyword evidence="1" id="KW-1185">Reference proteome</keyword>
<dbReference type="RefSeq" id="XP_073805985.1">
    <property type="nucleotide sequence ID" value="XM_073949884.1"/>
</dbReference>
<sequence length="2809" mass="317212">MDLRSKGDTSVGEVMEADPRAELIFETPPPDVVSSINACFEEIDSALKIRRDPSVHSPPSDSDSESLFITQSVTKVVHTKRRLRSSKKPDSISDDSGYVRERRLSENQQTECEEESRSLRSSRRKRSKWEMYASARKATFPFLMKSLKTQHLPIRKHQILENSEVGGFFKCIKKIKTGSVKMGKVISSHLFQSPISDSSEEEDQNSEHDVISVDKALFVPGYKRGINFKWLPDFIRERRTLENYLSNGVDKEKKTEQIIEYRQRNQHPQRTSAKALSKSSQVSKKPKKQDTHEVLASCSDHEDLEIAECAENSHEGHKVVIEETQRQTVEEASAHLEHEDDLNCKVVEYRKRKRHPKRTSAKALSKSSQVSKKPKKQDTHEVLASCSDHEDIESVECAENSHEDHNVVIEETQRQTVEEASAHLEHEDDLNCKNQPDVDQPNESNFIGPPQEGDISTQSDTQQTDSDIGSVDLFSPLNSPKRDDQIPNTTSITANVEENDQDSDVTQIESEGQHVSTFTQETQKCFANEEYDSDETHIDTESLSRFKPRTPNKQFTSTKHPEIPQFRVQSPKPPSRQAETVNVQLSPKHLPLSNVPLSEVPISPCESAIVGRQKTMVETETDSPMFKITGPSFLKRKRKRTKDKNAAADFKQHDTNGDVGQMVSCPGDDITGLKAVPIENIEACGVEHEMAIGEQTEELGLKSKELLEESVLSTVNSVSTKSKREKMKKYKVKECEAVENQLVETSKKAKKKKKDKERIATSYPEENNLTNIQSNEGFDSAELRVKEVNQSSQSLNTDQPTCVQTSEEITGETELKKKTTRHETDDPLYESVGLDVTLASQFDVGLRIDEQQEGLVTEEAERDERLQGKAMKVAKGKKKIQDTSFQVDHDIGLDKQRSDSGAKPANLDLDGLESLTIKKKKKKKKKHKLKEKTDPKLDFDFDHNVQFFQTDRLQTTDSVLLDSTHTNKQKKKKLKCQNDTDQSSDLKQLHVVGSKLQTIDLPKTDKHMERTGVSSSDALLEHMDDRTLGMRENNTIQTDQIEHLQTSEEVTRCSSPRLSSDKKREKTSVHPNLDASSVFQFDGFKANEDQAITQNTTKEKQISSEQLENNLVGPPSQVENIANVNSSVLLDHTHMNTLREGQLKEQTYKELALAFGLKQLCIVVNKLKTTDLPKTNKNMEGTGVGSSDELLKHTDDRTLETRENNTIQTNQIEHLQTSEKVERHSSPRVTRLSFAKKWMKTSVDSNLDASSGSQFDGLNSMAKEDWTFSQNMDLPLKRTKNKQKDKERTGVSSDALLKRMDDRPPEMRKKNTIQTNQIEYLQTSEKVTRRSSPRLTRLSLAKKMEKTSVDPNLDASSGSQFDGLKEASKEDRTAPRNSIEEKQSDAISSEGLENNPAHLVSTNKSDNTSPSSQVDNIVGLQSDANSVLLDHTHTDKQKKKKIKHKLIEQTEKELTSEVEDNVQPFQFIELRAMDLPSKRITNKKLKDRKRTGVSSSDAVLKHIDDGPSDMRENNSIQTDKIEHLQTSEEMTRCPSPRLSSDKKRKKKYVDTNLDASSGFQFNWSNGMAKEYSKNSTNISSLDNMHTSKQKKKKKQKLKEQKNVESVGDNVYSLEPDQFSGLQITEIKTKKKDKKRTKQANVEENDLKGILSNKAFKASQTYQLEHIQTSEEIKGRSPNAASKSAKKKKKKKNETKNPQYESVNLDLSLAKEDRTTTQNHTEETQGDGNAVEHLEMNPAGLIKVSKKKKKRENAGIVQLDNIIGLQSGSSTDVKSSVLSDSTDTNKHKKKKRKTLKEQENVEAEGDDVQSVEPDPFSGLQITEMTTKKKRKHKRCEEQRCLRGVSSHEAFKAPPTNLLQHIQTSEEISQCQSPNVAALENGGSPYQLENITEMQPGNSIDINSSEILYSTCTHKQKWKKLKQQENVEADANDVHSAELNLFSELKISEPTTKKKKHKKCVEKCALKDISSNEGIKAPQTSQLEHVQTSKEITQCQSPNAATLKSEKKKKQKRDETEVPQYLDASSVSQFDDVTRLKKQAKVDRTTTQNSSEETQNDDISSKQLEMNPAHLIKVSKRKKKREKAGSPYKVDKIVGLQSGNFTDVNFSQLSDSKRTDKQKKKKKIKLKEQENAEADVDDVHSVELDQFSGLQITKPTTKKKRKHKRCVEESGLRDISSNEAYKAPQTNQLEHIQTSEEITPFQAPNVAALKSAKKKKKKRDKTVEPQCLDASSVSQFDDVKTRAKEDQTLTPNSSKETQGDDSAVECLETNPAGLMKVSKKKKKRENAASPYKVDNIVGLESGNSADVSSSVPSDSTDTNKHKKKKRKKLKKQEIVEADLQTSEEIIQCQSPNVATLKSVKKKKDETKEHQRLDVSSVSQFDDVSRLKKRAKEDRTTIQNSSEETQSADISSEQLEINPAHLIKVSKRKKKRENGRSPSQVGNIVGLQSGNFTDISSSVLSDSTRTDKQKSKQKKKLKEQENVEADANDFHSAEPDQFSGLQITEMTTKKKKKHKRCVEESGLRDISSNYAFKAPQTNQLEHVQTSEEITQCQSPNVAALKSEKKKKNKRDKTDKPQYLDESSVSQFDDVKKRAKADRTTTHNSSEETQKDNISSECLELNPAHLMKISKRKRENKSLGLLSENTADLNSSSLLDGTDTDKHKKKKRKKLEGQENVEADVDDVHSAEPDQFSELQIPEMTTKKKKKHKRCVEESGLKDISSNEALKALQTNQLEHIETSEEMTIKTVKKEKKKRDATEEPHYKSVDLDVSPTESTTEAKLNPTKHKKKRKQSFSGSHDAHEAPERKRKKDRN</sequence>
<reference evidence="2" key="1">
    <citation type="submission" date="2025-08" db="UniProtKB">
        <authorList>
            <consortium name="RefSeq"/>
        </authorList>
    </citation>
    <scope>IDENTIFICATION</scope>
    <source>
        <strain evidence="2">Tuebingen</strain>
        <tissue evidence="2">Fibroblasts and whole tissue</tissue>
    </source>
</reference>
<proteinExistence type="predicted"/>
<evidence type="ECO:0000313" key="2">
    <source>
        <dbReference type="RefSeq" id="XP_073805985.1"/>
    </source>
</evidence>
<protein>
    <submittedName>
        <fullName evidence="2">Phoenix isoform X1</fullName>
    </submittedName>
</protein>
<accession>A0AC58JHM1</accession>
<dbReference type="Proteomes" id="UP000000437">
    <property type="component" value="Chromosome 5"/>
</dbReference>